<evidence type="ECO:0000313" key="1">
    <source>
        <dbReference type="EMBL" id="QUS40579.1"/>
    </source>
</evidence>
<accession>A0ABX8AD66</accession>
<protein>
    <submittedName>
        <fullName evidence="1">Uncharacterized protein</fullName>
    </submittedName>
</protein>
<sequence length="128" mass="14318">MKAGSLDRRISIQRKSLTQSPSGEPLEAWSNVALRRAASMWPVRGDERFSSPEKVAGEQIEFRIRYSSDVAVLTPLDRIIHPALSEAEALDPGHVIPERSIHDVLAVHEINRREGLKIITSRRADVTT</sequence>
<dbReference type="Pfam" id="PF05521">
    <property type="entry name" value="Phage_HCP"/>
    <property type="match status" value="1"/>
</dbReference>
<dbReference type="InterPro" id="IPR038666">
    <property type="entry name" value="SSP1_head-tail_sf"/>
</dbReference>
<proteinExistence type="predicted"/>
<keyword evidence="2" id="KW-1185">Reference proteome</keyword>
<dbReference type="InterPro" id="IPR008767">
    <property type="entry name" value="Phage_SPP1_head-tail_adaptor"/>
</dbReference>
<dbReference type="RefSeq" id="WP_211909162.1">
    <property type="nucleotide sequence ID" value="NZ_CP036498.1"/>
</dbReference>
<name>A0ABX8AD66_9BRAD</name>
<evidence type="ECO:0000313" key="2">
    <source>
        <dbReference type="Proteomes" id="UP000682843"/>
    </source>
</evidence>
<organism evidence="1 2">
    <name type="scientific">Tardiphaga alba</name>
    <dbReference type="NCBI Taxonomy" id="340268"/>
    <lineage>
        <taxon>Bacteria</taxon>
        <taxon>Pseudomonadati</taxon>
        <taxon>Pseudomonadota</taxon>
        <taxon>Alphaproteobacteria</taxon>
        <taxon>Hyphomicrobiales</taxon>
        <taxon>Nitrobacteraceae</taxon>
        <taxon>Tardiphaga</taxon>
    </lineage>
</organism>
<dbReference type="EMBL" id="CP036498">
    <property type="protein sequence ID" value="QUS40579.1"/>
    <property type="molecule type" value="Genomic_DNA"/>
</dbReference>
<reference evidence="1 2" key="1">
    <citation type="submission" date="2019-02" db="EMBL/GenBank/DDBJ databases">
        <title>Emended description of the genus Rhodopseudomonas and description of Rhodopseudomonas albus sp. nov., a non-phototrophic, heavy-metal-tolerant bacterium isolated from garden soil.</title>
        <authorList>
            <person name="Bao Z."/>
            <person name="Cao W.W."/>
            <person name="Sato Y."/>
            <person name="Nishizawa T."/>
            <person name="Zhao J."/>
            <person name="Guo Y."/>
            <person name="Ohta H."/>
        </authorList>
    </citation>
    <scope>NUCLEOTIDE SEQUENCE [LARGE SCALE GENOMIC DNA]</scope>
    <source>
        <strain evidence="1 2">SK50-23</strain>
    </source>
</reference>
<dbReference type="Proteomes" id="UP000682843">
    <property type="component" value="Chromosome"/>
</dbReference>
<gene>
    <name evidence="1" type="ORF">RPMA_18345</name>
</gene>
<dbReference type="Gene3D" id="2.40.10.270">
    <property type="entry name" value="Bacteriophage SPP1 head-tail adaptor protein"/>
    <property type="match status" value="1"/>
</dbReference>